<keyword evidence="1" id="KW-0472">Membrane</keyword>
<dbReference type="Proteomes" id="UP000307874">
    <property type="component" value="Unassembled WGS sequence"/>
</dbReference>
<dbReference type="EMBL" id="VCLB01000006">
    <property type="protein sequence ID" value="TNB47640.1"/>
    <property type="molecule type" value="Genomic_DNA"/>
</dbReference>
<feature type="transmembrane region" description="Helical" evidence="1">
    <location>
        <begin position="72"/>
        <end position="94"/>
    </location>
</feature>
<evidence type="ECO:0000313" key="2">
    <source>
        <dbReference type="EMBL" id="TNB47640.1"/>
    </source>
</evidence>
<gene>
    <name evidence="2" type="ORF">FF124_12370</name>
</gene>
<organism evidence="2 3">
    <name type="scientific">Martelella lutilitoris</name>
    <dbReference type="NCBI Taxonomy" id="2583532"/>
    <lineage>
        <taxon>Bacteria</taxon>
        <taxon>Pseudomonadati</taxon>
        <taxon>Pseudomonadota</taxon>
        <taxon>Alphaproteobacteria</taxon>
        <taxon>Hyphomicrobiales</taxon>
        <taxon>Aurantimonadaceae</taxon>
        <taxon>Martelella</taxon>
    </lineage>
</organism>
<dbReference type="Pfam" id="PF10011">
    <property type="entry name" value="DUF2254"/>
    <property type="match status" value="1"/>
</dbReference>
<feature type="transmembrane region" description="Helical" evidence="1">
    <location>
        <begin position="31"/>
        <end position="52"/>
    </location>
</feature>
<evidence type="ECO:0000256" key="1">
    <source>
        <dbReference type="SAM" id="Phobius"/>
    </source>
</evidence>
<feature type="transmembrane region" description="Helical" evidence="1">
    <location>
        <begin position="115"/>
        <end position="136"/>
    </location>
</feature>
<evidence type="ECO:0000313" key="3">
    <source>
        <dbReference type="Proteomes" id="UP000307874"/>
    </source>
</evidence>
<keyword evidence="1" id="KW-1133">Transmembrane helix</keyword>
<keyword evidence="1" id="KW-0812">Transmembrane</keyword>
<protein>
    <submittedName>
        <fullName evidence="2">DUF2254 domain-containing protein</fullName>
    </submittedName>
</protein>
<dbReference type="OrthoDB" id="2955631at2"/>
<reference evidence="2 3" key="1">
    <citation type="submission" date="2019-05" db="EMBL/GenBank/DDBJ databases">
        <authorList>
            <person name="Lee S.D."/>
        </authorList>
    </citation>
    <scope>NUCLEOTIDE SEQUENCE [LARGE SCALE GENOMIC DNA]</scope>
    <source>
        <strain evidence="2 3">GH2-6</strain>
    </source>
</reference>
<proteinExistence type="predicted"/>
<accession>A0A5C4JQR0</accession>
<name>A0A5C4JQR0_9HYPH</name>
<dbReference type="AlphaFoldDB" id="A0A5C4JQR0"/>
<sequence length="447" mass="48210">MRAAIPPDGKRAMKLQLSRRLWVISQVMRQLWFVAAIYCVAGIATALIGILLDPFIPEGLGETIGADSVGSLLSIIASSMLTVLIFSLNTVVQASSAAASSATPRAVGTLLEDRTAQAALSTFLGSFIFSLVGLIALNTSLYGTGGRLVLFIATLAVIVLIIGILLRWINYLGRLGKVSRTIEQVEDQAVTAMRNYRAEPFLGGREFDGRMPGGLQLIDPPETGYLRFVDMAALDAVSRKLDADIYVLERPGAFVAPGRHIAGIRLPQDSKVAGEEVIAEAAGAFTIGHERSYTQDPLYGVTVMSQIALRALSPAVNDPGTAIDVVTHLVRILEAGETPDADREPRYPRIHMPAIAAEEFFDAAFTAIARDGAGMAEVVIHLLHACRALGHTDIPNFSEMSDRFMTLSVARAKETLRFQSDIERIERAAGRVNAASPVTFRKNNPEQ</sequence>
<comment type="caution">
    <text evidence="2">The sequence shown here is derived from an EMBL/GenBank/DDBJ whole genome shotgun (WGS) entry which is preliminary data.</text>
</comment>
<reference evidence="2 3" key="2">
    <citation type="submission" date="2019-06" db="EMBL/GenBank/DDBJ databases">
        <title>Martelella lutilitoris sp. nov., isolated from a tidal mudflat.</title>
        <authorList>
            <person name="Kim Y.-J."/>
        </authorList>
    </citation>
    <scope>NUCLEOTIDE SEQUENCE [LARGE SCALE GENOMIC DNA]</scope>
    <source>
        <strain evidence="2 3">GH2-6</strain>
    </source>
</reference>
<dbReference type="InterPro" id="IPR018723">
    <property type="entry name" value="DUF2254_membrane"/>
</dbReference>
<feature type="transmembrane region" description="Helical" evidence="1">
    <location>
        <begin position="148"/>
        <end position="169"/>
    </location>
</feature>
<keyword evidence="3" id="KW-1185">Reference proteome</keyword>